<dbReference type="EMBL" id="JAVREN010000005">
    <property type="protein sequence ID" value="MDT0306394.1"/>
    <property type="molecule type" value="Genomic_DNA"/>
</dbReference>
<dbReference type="InterPro" id="IPR006764">
    <property type="entry name" value="SAM_dep_MeTrfase_SAV2177_type"/>
</dbReference>
<dbReference type="GO" id="GO:0032259">
    <property type="term" value="P:methylation"/>
    <property type="evidence" value="ECO:0007669"/>
    <property type="project" value="UniProtKB-KW"/>
</dbReference>
<gene>
    <name evidence="1" type="ORF">RM780_05385</name>
</gene>
<comment type="caution">
    <text evidence="1">The sequence shown here is derived from an EMBL/GenBank/DDBJ whole genome shotgun (WGS) entry which is preliminary data.</text>
</comment>
<dbReference type="Gene3D" id="3.40.50.150">
    <property type="entry name" value="Vaccinia Virus protein VP39"/>
    <property type="match status" value="1"/>
</dbReference>
<name>A0ABU2L4A6_9ACTN</name>
<evidence type="ECO:0000313" key="2">
    <source>
        <dbReference type="Proteomes" id="UP001183388"/>
    </source>
</evidence>
<dbReference type="EC" id="2.1.1.-" evidence="1"/>
<dbReference type="PIRSF" id="PIRSF017393">
    <property type="entry name" value="MTase_SAV2177"/>
    <property type="match status" value="1"/>
</dbReference>
<proteinExistence type="predicted"/>
<dbReference type="InterPro" id="IPR029063">
    <property type="entry name" value="SAM-dependent_MTases_sf"/>
</dbReference>
<dbReference type="RefSeq" id="WP_311629316.1">
    <property type="nucleotide sequence ID" value="NZ_JAVREN010000005.1"/>
</dbReference>
<reference evidence="2" key="1">
    <citation type="submission" date="2023-07" db="EMBL/GenBank/DDBJ databases">
        <title>30 novel species of actinomycetes from the DSMZ collection.</title>
        <authorList>
            <person name="Nouioui I."/>
        </authorList>
    </citation>
    <scope>NUCLEOTIDE SEQUENCE [LARGE SCALE GENOMIC DNA]</scope>
    <source>
        <strain evidence="2">DSM 44917</strain>
    </source>
</reference>
<accession>A0ABU2L4A6</accession>
<keyword evidence="2" id="KW-1185">Reference proteome</keyword>
<keyword evidence="1" id="KW-0489">Methyltransferase</keyword>
<evidence type="ECO:0000313" key="1">
    <source>
        <dbReference type="EMBL" id="MDT0306394.1"/>
    </source>
</evidence>
<dbReference type="SUPFAM" id="SSF53335">
    <property type="entry name" value="S-adenosyl-L-methionine-dependent methyltransferases"/>
    <property type="match status" value="1"/>
</dbReference>
<keyword evidence="1" id="KW-0808">Transferase</keyword>
<organism evidence="1 2">
    <name type="scientific">Streptomyces boetiae</name>
    <dbReference type="NCBI Taxonomy" id="3075541"/>
    <lineage>
        <taxon>Bacteria</taxon>
        <taxon>Bacillati</taxon>
        <taxon>Actinomycetota</taxon>
        <taxon>Actinomycetes</taxon>
        <taxon>Kitasatosporales</taxon>
        <taxon>Streptomycetaceae</taxon>
        <taxon>Streptomyces</taxon>
    </lineage>
</organism>
<protein>
    <submittedName>
        <fullName evidence="1">SAM-dependent methyltransferase</fullName>
        <ecNumber evidence="1">2.1.1.-</ecNumber>
    </submittedName>
</protein>
<dbReference type="GO" id="GO:0008168">
    <property type="term" value="F:methyltransferase activity"/>
    <property type="evidence" value="ECO:0007669"/>
    <property type="project" value="UniProtKB-KW"/>
</dbReference>
<dbReference type="Proteomes" id="UP001183388">
    <property type="component" value="Unassembled WGS sequence"/>
</dbReference>
<dbReference type="Pfam" id="PF04672">
    <property type="entry name" value="Methyltransf_19"/>
    <property type="match status" value="1"/>
</dbReference>
<sequence>MDRTQPGFPTLDLNVPSVARMYDYLLGGKDHYAADRLACAELLGLAPGIRAAVLHQRRFLERAVRHLAAEAGVRQFIVFGAGIPARHNNVHEIAQEAEPRARVVYVDNDPVVAAFGRKYLERGERVAALRADLRRPGEVFAHPRFRERIDVELPAAVLLVSVLHCLPGPEGPREVVDALLDRLAPGSFAAISQLASARERTRERVTRFMRETAAEGFGDVRAPEEVAAFFGRLRVLPPGLGDVAGWRPDSDLLPRQCGGRSGEDLVEFGGVGRLP</sequence>